<evidence type="ECO:0000313" key="2">
    <source>
        <dbReference type="EMBL" id="EOD79950.1"/>
    </source>
</evidence>
<gene>
    <name evidence="2" type="ORF">D515_01084</name>
</gene>
<keyword evidence="3" id="KW-1185">Reference proteome</keyword>
<feature type="transmembrane region" description="Helical" evidence="1">
    <location>
        <begin position="44"/>
        <end position="65"/>
    </location>
</feature>
<dbReference type="EMBL" id="ANFM02000016">
    <property type="protein sequence ID" value="EOD79950.1"/>
    <property type="molecule type" value="Genomic_DNA"/>
</dbReference>
<reference evidence="2 3" key="1">
    <citation type="journal article" date="2014" name="PLoS ONE">
        <title>Grimontia indica AK16(T), sp. nov., Isolated from a Seawater Sample Reports the Presence of Pathogenic Genes Similar to Vibrio Genus.</title>
        <authorList>
            <person name="Singh A."/>
            <person name="Vaidya B."/>
            <person name="Khatri I."/>
            <person name="Srinivas T.N."/>
            <person name="Subramanian S."/>
            <person name="Korpole S."/>
            <person name="Pinnaka A.K."/>
        </authorList>
    </citation>
    <scope>NUCLEOTIDE SEQUENCE [LARGE SCALE GENOMIC DNA]</scope>
    <source>
        <strain evidence="2 3">AK16</strain>
    </source>
</reference>
<accession>R1IXE9</accession>
<protein>
    <submittedName>
        <fullName evidence="2">Uncharacterized protein</fullName>
    </submittedName>
</protein>
<dbReference type="Proteomes" id="UP000011223">
    <property type="component" value="Unassembled WGS sequence"/>
</dbReference>
<organism evidence="2 3">
    <name type="scientific">Grimontia indica</name>
    <dbReference type="NCBI Taxonomy" id="1056512"/>
    <lineage>
        <taxon>Bacteria</taxon>
        <taxon>Pseudomonadati</taxon>
        <taxon>Pseudomonadota</taxon>
        <taxon>Gammaproteobacteria</taxon>
        <taxon>Vibrionales</taxon>
        <taxon>Vibrionaceae</taxon>
        <taxon>Grimontia</taxon>
    </lineage>
</organism>
<dbReference type="AlphaFoldDB" id="R1IXE9"/>
<dbReference type="RefSeq" id="WP_002538296.1">
    <property type="nucleotide sequence ID" value="NZ_ANFM02000016.1"/>
</dbReference>
<evidence type="ECO:0000256" key="1">
    <source>
        <dbReference type="SAM" id="Phobius"/>
    </source>
</evidence>
<dbReference type="eggNOG" id="ENOG5031NSF">
    <property type="taxonomic scope" value="Bacteria"/>
</dbReference>
<keyword evidence="1" id="KW-0472">Membrane</keyword>
<keyword evidence="1" id="KW-0812">Transmembrane</keyword>
<name>R1IXE9_9GAMM</name>
<proteinExistence type="predicted"/>
<keyword evidence="1" id="KW-1133">Transmembrane helix</keyword>
<evidence type="ECO:0000313" key="3">
    <source>
        <dbReference type="Proteomes" id="UP000011223"/>
    </source>
</evidence>
<comment type="caution">
    <text evidence="2">The sequence shown here is derived from an EMBL/GenBank/DDBJ whole genome shotgun (WGS) entry which is preliminary data.</text>
</comment>
<sequence>MTAPIKDEDIVALYKESATETPSKDLDNRILTHANSQSKKHIPWWTYAGAAATVAFIALLAPWKWVDDTLETPQSIESIIEPDIEPRNAPAFISPEALSDHEADAVRSMEVLPPKPEEQRFFRNSPAAAKSLPQMEMELEESIITEFADVERLLDEGQEQQARELLEQMLTDDPKLINKLPERLKTLVEKEGK</sequence>